<organism evidence="3 4">
    <name type="scientific">Burkholderia aenigmatica</name>
    <dbReference type="NCBI Taxonomy" id="2015348"/>
    <lineage>
        <taxon>Bacteria</taxon>
        <taxon>Pseudomonadati</taxon>
        <taxon>Pseudomonadota</taxon>
        <taxon>Betaproteobacteria</taxon>
        <taxon>Burkholderiales</taxon>
        <taxon>Burkholderiaceae</taxon>
        <taxon>Burkholderia</taxon>
        <taxon>Burkholderia cepacia complex</taxon>
    </lineage>
</organism>
<comment type="caution">
    <text evidence="3">The sequence shown here is derived from an EMBL/GenBank/DDBJ whole genome shotgun (WGS) entry which is preliminary data.</text>
</comment>
<dbReference type="Proteomes" id="UP000494120">
    <property type="component" value="Unassembled WGS sequence"/>
</dbReference>
<evidence type="ECO:0000313" key="3">
    <source>
        <dbReference type="EMBL" id="VWC79169.1"/>
    </source>
</evidence>
<dbReference type="InterPro" id="IPR013046">
    <property type="entry name" value="GpV/Gp45"/>
</dbReference>
<proteinExistence type="predicted"/>
<dbReference type="NCBIfam" id="TIGR01644">
    <property type="entry name" value="phage_P2_V"/>
    <property type="match status" value="1"/>
</dbReference>
<dbReference type="InterPro" id="IPR053861">
    <property type="entry name" value="Phage_Mu_Gp45_N"/>
</dbReference>
<dbReference type="RefSeq" id="WP_174958042.1">
    <property type="nucleotide sequence ID" value="NZ_CABVQG010000013.1"/>
</dbReference>
<dbReference type="PIRSF" id="PIRSF012337">
    <property type="entry name" value="gp45"/>
    <property type="match status" value="1"/>
</dbReference>
<name>A0ABY6XTR4_9BURK</name>
<reference evidence="3 4" key="1">
    <citation type="submission" date="2019-09" db="EMBL/GenBank/DDBJ databases">
        <authorList>
            <person name="Depoorter E."/>
        </authorList>
    </citation>
    <scope>NUCLEOTIDE SEQUENCE [LARGE SCALE GENOMIC DNA]</scope>
    <source>
        <strain evidence="3 4">R-17378</strain>
    </source>
</reference>
<dbReference type="InterPro" id="IPR014462">
    <property type="entry name" value="Phage_Mu_Gp45"/>
</dbReference>
<dbReference type="Pfam" id="PF06890">
    <property type="entry name" value="Phage_Mu_Gp45"/>
    <property type="match status" value="1"/>
</dbReference>
<feature type="region of interest" description="Disordered" evidence="1">
    <location>
        <begin position="185"/>
        <end position="207"/>
    </location>
</feature>
<accession>A0ABY6XTR4</accession>
<protein>
    <submittedName>
        <fullName evidence="3">Baseplate assembly protein</fullName>
    </submittedName>
</protein>
<feature type="domain" description="Bacteriophage Mu Gp45 N-terminal" evidence="2">
    <location>
        <begin position="14"/>
        <end position="80"/>
    </location>
</feature>
<evidence type="ECO:0000256" key="1">
    <source>
        <dbReference type="SAM" id="MobiDB-lite"/>
    </source>
</evidence>
<sequence>MTAILDRVRSLFGRGRITLVDDTGPVQLVQVRMNGLEVPTGRYRVPEFGFSSNPPVGSDALALHVAGDRSAGAVVGTNHQTSRPRGLAPGESILYSEDGKSVYLKNGSIVVEAKGQDVVVNDAANVTWTCSGDFKIVTGGKFSVVAPGGSEFDTPMLASTGDILDNSGENGQTSKGMREVFDGHNHDVDEVQPGQATIKSNRPNQQM</sequence>
<feature type="compositionally biased region" description="Polar residues" evidence="1">
    <location>
        <begin position="194"/>
        <end position="207"/>
    </location>
</feature>
<evidence type="ECO:0000259" key="2">
    <source>
        <dbReference type="Pfam" id="PF06890"/>
    </source>
</evidence>
<gene>
    <name evidence="3" type="ORF">BLA17378_03792</name>
</gene>
<evidence type="ECO:0000313" key="4">
    <source>
        <dbReference type="Proteomes" id="UP000494120"/>
    </source>
</evidence>
<dbReference type="EMBL" id="CABVQG010000013">
    <property type="protein sequence ID" value="VWC79169.1"/>
    <property type="molecule type" value="Genomic_DNA"/>
</dbReference>
<keyword evidence="4" id="KW-1185">Reference proteome</keyword>